<evidence type="ECO:0008006" key="4">
    <source>
        <dbReference type="Google" id="ProtNLM"/>
    </source>
</evidence>
<dbReference type="AlphaFoldDB" id="A0A133UM46"/>
<proteinExistence type="predicted"/>
<dbReference type="Gene3D" id="3.50.50.60">
    <property type="entry name" value="FAD/NAD(P)-binding domain"/>
    <property type="match status" value="1"/>
</dbReference>
<feature type="region of interest" description="Disordered" evidence="1">
    <location>
        <begin position="39"/>
        <end position="59"/>
    </location>
</feature>
<evidence type="ECO:0000256" key="1">
    <source>
        <dbReference type="SAM" id="MobiDB-lite"/>
    </source>
</evidence>
<dbReference type="Proteomes" id="UP000070284">
    <property type="component" value="Unassembled WGS sequence"/>
</dbReference>
<accession>A0A133UM46</accession>
<sequence>MVDVIIIGAGPAGLFAARELVDKSDFSIKFVEKGKPVEERAETLGSQPETGPPAAQGVGGMGLTSNGVLNIDFSGSNLCLC</sequence>
<evidence type="ECO:0000313" key="3">
    <source>
        <dbReference type="Proteomes" id="UP000070284"/>
    </source>
</evidence>
<dbReference type="SUPFAM" id="SSF51905">
    <property type="entry name" value="FAD/NAD(P)-binding domain"/>
    <property type="match status" value="1"/>
</dbReference>
<protein>
    <recommendedName>
        <fullName evidence="4">FAD-binding domain-containing protein</fullName>
    </recommendedName>
</protein>
<dbReference type="InterPro" id="IPR036188">
    <property type="entry name" value="FAD/NAD-bd_sf"/>
</dbReference>
<keyword evidence="3" id="KW-1185">Reference proteome</keyword>
<dbReference type="EMBL" id="LHXO01000023">
    <property type="protein sequence ID" value="KXA95180.1"/>
    <property type="molecule type" value="Genomic_DNA"/>
</dbReference>
<organism evidence="2 3">
    <name type="scientific">candidate division MSBL1 archaeon SCGC-AAA259E19</name>
    <dbReference type="NCBI Taxonomy" id="1698264"/>
    <lineage>
        <taxon>Archaea</taxon>
        <taxon>Methanobacteriati</taxon>
        <taxon>Methanobacteriota</taxon>
        <taxon>candidate division MSBL1</taxon>
    </lineage>
</organism>
<gene>
    <name evidence="2" type="ORF">AKJ65_02395</name>
</gene>
<name>A0A133UM46_9EURY</name>
<comment type="caution">
    <text evidence="2">The sequence shown here is derived from an EMBL/GenBank/DDBJ whole genome shotgun (WGS) entry which is preliminary data.</text>
</comment>
<evidence type="ECO:0000313" key="2">
    <source>
        <dbReference type="EMBL" id="KXA95180.1"/>
    </source>
</evidence>
<reference evidence="2 3" key="1">
    <citation type="journal article" date="2016" name="Sci. Rep.">
        <title>Metabolic traits of an uncultured archaeal lineage -MSBL1- from brine pools of the Red Sea.</title>
        <authorList>
            <person name="Mwirichia R."/>
            <person name="Alam I."/>
            <person name="Rashid M."/>
            <person name="Vinu M."/>
            <person name="Ba-Alawi W."/>
            <person name="Anthony Kamau A."/>
            <person name="Kamanda Ngugi D."/>
            <person name="Goker M."/>
            <person name="Klenk H.P."/>
            <person name="Bajic V."/>
            <person name="Stingl U."/>
        </authorList>
    </citation>
    <scope>NUCLEOTIDE SEQUENCE [LARGE SCALE GENOMIC DNA]</scope>
    <source>
        <strain evidence="2">SCGC-AAA259E19</strain>
    </source>
</reference>